<evidence type="ECO:0000256" key="1">
    <source>
        <dbReference type="ARBA" id="ARBA00008638"/>
    </source>
</evidence>
<dbReference type="InterPro" id="IPR036915">
    <property type="entry name" value="Cyclin-like_sf"/>
</dbReference>
<dbReference type="Pfam" id="PF21797">
    <property type="entry name" value="CycT2-like_C"/>
    <property type="match status" value="1"/>
</dbReference>
<feature type="compositionally biased region" description="Basic and acidic residues" evidence="6">
    <location>
        <begin position="421"/>
        <end position="444"/>
    </location>
</feature>
<sequence>MKERNYLENFAGLDFAQKMNSVSNSNSTPNRVGNSVAGAVPNSQSHISQPSYSGTNPYDIPPTWCFSKEELLEMPSLKEGMTQESEQQMRQQAAVFIQDMAEKLNSNVKDTRGKITRNCMCVAMVHLHRFFVVHSMDVAAACLFLAGKGEECPRKLDHIVNVWFRLKNKIDRPFVLEPKVAEQESEYIVLLESIVLQTIGFILQVELPHPLILTAMTNLAKSSPSSRSLMETAYYFATDILLITDWCIRYTMRTLACVCIQLTCIWAEFKIPPAASNFKPWYQTVDPDLSEELLLALTDQFTVICANSDKSHVFRKRQQASAGKMRSGIAPPLPQAPPAPMPSKILPPPPPPPTLTPESGSEAVTAKRRIEESPSEAASAKKVVKTETKERIHVMKKAEPIVSPKQEVVDEWVAQASVLNMKDEPRKEKKKLALSEYRERRKEAASAFSNEAQSASSAEHHLSDGATSETEQSAASSASITVKVEVKTEVEKPQEMPRRSFIPDMNVASELVETMELPEGIPMVKTEVKKEKSGSDKERERRKREEDSSRRHRHDEKHSSSRDGSSHKSSSRPPSNLNQTLPAQKHEKLTKPTMPQATGSSQPQPNRSGTPNMASGQIASGQKSGTPNMASAKLGSGSQVQPRAPEPTRKLSSGYNQAATRPQPQVQQTGWVSPPSPVFESISPSDSPKVPRPPPPQAYSQSRMPLPHPPSSMAAQSDSWRPVKPYKQSQSQQSSQRSSQNSAGGQDLEEGELA</sequence>
<comment type="similarity">
    <text evidence="1">Belongs to the cyclin family. Cyclin C subfamily.</text>
</comment>
<feature type="compositionally biased region" description="Polar residues" evidence="6">
    <location>
        <begin position="41"/>
        <end position="54"/>
    </location>
</feature>
<dbReference type="InterPro" id="IPR006671">
    <property type="entry name" value="Cyclin_N"/>
</dbReference>
<dbReference type="Gene3D" id="1.10.472.10">
    <property type="entry name" value="Cyclin-like"/>
    <property type="match status" value="2"/>
</dbReference>
<dbReference type="FunFam" id="1.10.472.10:FF:000181">
    <property type="entry name" value="Protein CBR-CIT-1.1"/>
    <property type="match status" value="1"/>
</dbReference>
<evidence type="ECO:0000259" key="7">
    <source>
        <dbReference type="Pfam" id="PF00134"/>
    </source>
</evidence>
<accession>A0AAD4MYL3</accession>
<feature type="compositionally biased region" description="Basic and acidic residues" evidence="6">
    <location>
        <begin position="556"/>
        <end position="566"/>
    </location>
</feature>
<organism evidence="8 9">
    <name type="scientific">Ditylenchus destructor</name>
    <dbReference type="NCBI Taxonomy" id="166010"/>
    <lineage>
        <taxon>Eukaryota</taxon>
        <taxon>Metazoa</taxon>
        <taxon>Ecdysozoa</taxon>
        <taxon>Nematoda</taxon>
        <taxon>Chromadorea</taxon>
        <taxon>Rhabditida</taxon>
        <taxon>Tylenchina</taxon>
        <taxon>Tylenchomorpha</taxon>
        <taxon>Sphaerularioidea</taxon>
        <taxon>Anguinidae</taxon>
        <taxon>Anguininae</taxon>
        <taxon>Ditylenchus</taxon>
    </lineage>
</organism>
<dbReference type="Proteomes" id="UP001201812">
    <property type="component" value="Unassembled WGS sequence"/>
</dbReference>
<proteinExistence type="inferred from homology"/>
<feature type="region of interest" description="Disordered" evidence="6">
    <location>
        <begin position="21"/>
        <end position="54"/>
    </location>
</feature>
<dbReference type="PANTHER" id="PTHR10026">
    <property type="entry name" value="CYCLIN"/>
    <property type="match status" value="1"/>
</dbReference>
<comment type="function">
    <text evidence="5">Regulatory subunit of the cyclin-dependent kinase pair (CDK9/cyclin T) complex, also called positive transcription elongation factor B (P-TEFb), which is proposed to facilitate the transition from abortive to production elongation by phosphorylating the CTD (carboxy-terminal domain) of the large subunit of RNA polymerase II (RNAP II).</text>
</comment>
<keyword evidence="9" id="KW-1185">Reference proteome</keyword>
<evidence type="ECO:0000256" key="2">
    <source>
        <dbReference type="ARBA" id="ARBA00023015"/>
    </source>
</evidence>
<feature type="compositionally biased region" description="Basic and acidic residues" evidence="6">
    <location>
        <begin position="484"/>
        <end position="498"/>
    </location>
</feature>
<keyword evidence="2" id="KW-0805">Transcription regulation</keyword>
<feature type="compositionally biased region" description="Pro residues" evidence="6">
    <location>
        <begin position="331"/>
        <end position="355"/>
    </location>
</feature>
<evidence type="ECO:0000256" key="6">
    <source>
        <dbReference type="SAM" id="MobiDB-lite"/>
    </source>
</evidence>
<feature type="compositionally biased region" description="Polar residues" evidence="6">
    <location>
        <begin position="21"/>
        <end position="33"/>
    </location>
</feature>
<evidence type="ECO:0000313" key="9">
    <source>
        <dbReference type="Proteomes" id="UP001201812"/>
    </source>
</evidence>
<reference evidence="8" key="1">
    <citation type="submission" date="2022-01" db="EMBL/GenBank/DDBJ databases">
        <title>Genome Sequence Resource for Two Populations of Ditylenchus destructor, the Migratory Endoparasitic Phytonematode.</title>
        <authorList>
            <person name="Zhang H."/>
            <person name="Lin R."/>
            <person name="Xie B."/>
        </authorList>
    </citation>
    <scope>NUCLEOTIDE SEQUENCE</scope>
    <source>
        <strain evidence="8">BazhouSP</strain>
    </source>
</reference>
<gene>
    <name evidence="8" type="ORF">DdX_10750</name>
</gene>
<feature type="compositionally biased region" description="Polar residues" evidence="6">
    <location>
        <begin position="650"/>
        <end position="671"/>
    </location>
</feature>
<protein>
    <submittedName>
        <fullName evidence="8">Cyclin-T1.1</fullName>
    </submittedName>
</protein>
<dbReference type="GO" id="GO:0016538">
    <property type="term" value="F:cyclin-dependent protein serine/threonine kinase regulator activity"/>
    <property type="evidence" value="ECO:0007669"/>
    <property type="project" value="InterPro"/>
</dbReference>
<keyword evidence="3" id="KW-0195">Cyclin</keyword>
<feature type="domain" description="Cyclin N-terminal" evidence="7">
    <location>
        <begin position="68"/>
        <end position="202"/>
    </location>
</feature>
<dbReference type="AlphaFoldDB" id="A0AAD4MYL3"/>
<dbReference type="InterPro" id="IPR043198">
    <property type="entry name" value="Cyclin/Ssn8"/>
</dbReference>
<evidence type="ECO:0000256" key="4">
    <source>
        <dbReference type="ARBA" id="ARBA00023163"/>
    </source>
</evidence>
<feature type="compositionally biased region" description="Polar residues" evidence="6">
    <location>
        <begin position="447"/>
        <end position="457"/>
    </location>
</feature>
<evidence type="ECO:0000256" key="3">
    <source>
        <dbReference type="ARBA" id="ARBA00023127"/>
    </source>
</evidence>
<feature type="compositionally biased region" description="Low complexity" evidence="6">
    <location>
        <begin position="728"/>
        <end position="740"/>
    </location>
</feature>
<feature type="region of interest" description="Disordered" evidence="6">
    <location>
        <begin position="316"/>
        <end position="387"/>
    </location>
</feature>
<feature type="compositionally biased region" description="Polar residues" evidence="6">
    <location>
        <begin position="593"/>
        <end position="629"/>
    </location>
</feature>
<evidence type="ECO:0000313" key="8">
    <source>
        <dbReference type="EMBL" id="KAI1710391.1"/>
    </source>
</evidence>
<keyword evidence="4" id="KW-0804">Transcription</keyword>
<dbReference type="SUPFAM" id="SSF47954">
    <property type="entry name" value="Cyclin-like"/>
    <property type="match status" value="2"/>
</dbReference>
<feature type="region of interest" description="Disordered" evidence="6">
    <location>
        <begin position="418"/>
        <end position="754"/>
    </location>
</feature>
<dbReference type="EMBL" id="JAKKPZ010000026">
    <property type="protein sequence ID" value="KAI1710391.1"/>
    <property type="molecule type" value="Genomic_DNA"/>
</dbReference>
<feature type="compositionally biased region" description="Basic and acidic residues" evidence="6">
    <location>
        <begin position="526"/>
        <end position="549"/>
    </location>
</feature>
<dbReference type="Pfam" id="PF00134">
    <property type="entry name" value="Cyclin_N"/>
    <property type="match status" value="1"/>
</dbReference>
<evidence type="ECO:0000256" key="5">
    <source>
        <dbReference type="ARBA" id="ARBA00056850"/>
    </source>
</evidence>
<feature type="compositionally biased region" description="Low complexity" evidence="6">
    <location>
        <begin position="466"/>
        <end position="483"/>
    </location>
</feature>
<dbReference type="CDD" id="cd20539">
    <property type="entry name" value="CYCLIN_CCNT_rpt2"/>
    <property type="match status" value="1"/>
</dbReference>
<dbReference type="GO" id="GO:0006357">
    <property type="term" value="P:regulation of transcription by RNA polymerase II"/>
    <property type="evidence" value="ECO:0007669"/>
    <property type="project" value="InterPro"/>
</dbReference>
<comment type="caution">
    <text evidence="8">The sequence shown here is derived from an EMBL/GenBank/DDBJ whole genome shotgun (WGS) entry which is preliminary data.</text>
</comment>
<name>A0AAD4MYL3_9BILA</name>